<accession>A0A109K5I2</accession>
<evidence type="ECO:0000313" key="8">
    <source>
        <dbReference type="Proteomes" id="UP000057737"/>
    </source>
</evidence>
<evidence type="ECO:0000256" key="2">
    <source>
        <dbReference type="ARBA" id="ARBA00022475"/>
    </source>
</evidence>
<evidence type="ECO:0000256" key="5">
    <source>
        <dbReference type="ARBA" id="ARBA00023136"/>
    </source>
</evidence>
<dbReference type="GO" id="GO:0033228">
    <property type="term" value="P:cysteine export across plasma membrane"/>
    <property type="evidence" value="ECO:0007669"/>
    <property type="project" value="TreeGrafter"/>
</dbReference>
<feature type="transmembrane region" description="Helical" evidence="6">
    <location>
        <begin position="40"/>
        <end position="68"/>
    </location>
</feature>
<dbReference type="RefSeq" id="WP_066499136.1">
    <property type="nucleotide sequence ID" value="NZ_LNCU01000010.1"/>
</dbReference>
<keyword evidence="4 6" id="KW-1133">Transmembrane helix</keyword>
<protein>
    <submittedName>
        <fullName evidence="7">Lysine transporter LysE</fullName>
    </submittedName>
</protein>
<keyword evidence="8" id="KW-1185">Reference proteome</keyword>
<keyword evidence="3 6" id="KW-0812">Transmembrane</keyword>
<comment type="caution">
    <text evidence="7">The sequence shown here is derived from an EMBL/GenBank/DDBJ whole genome shotgun (WGS) entry which is preliminary data.</text>
</comment>
<dbReference type="GO" id="GO:0015171">
    <property type="term" value="F:amino acid transmembrane transporter activity"/>
    <property type="evidence" value="ECO:0007669"/>
    <property type="project" value="TreeGrafter"/>
</dbReference>
<dbReference type="GO" id="GO:0005886">
    <property type="term" value="C:plasma membrane"/>
    <property type="evidence" value="ECO:0007669"/>
    <property type="project" value="UniProtKB-SubCell"/>
</dbReference>
<feature type="transmembrane region" description="Helical" evidence="6">
    <location>
        <begin position="178"/>
        <end position="199"/>
    </location>
</feature>
<gene>
    <name evidence="7" type="ORF">AS156_26935</name>
</gene>
<feature type="transmembrane region" description="Helical" evidence="6">
    <location>
        <begin position="145"/>
        <end position="166"/>
    </location>
</feature>
<dbReference type="InterPro" id="IPR001123">
    <property type="entry name" value="LeuE-type"/>
</dbReference>
<dbReference type="AlphaFoldDB" id="A0A109K5I2"/>
<dbReference type="PANTHER" id="PTHR30086">
    <property type="entry name" value="ARGININE EXPORTER PROTEIN ARGO"/>
    <property type="match status" value="1"/>
</dbReference>
<dbReference type="Pfam" id="PF01810">
    <property type="entry name" value="LysE"/>
    <property type="match status" value="1"/>
</dbReference>
<comment type="subcellular location">
    <subcellularLocation>
        <location evidence="1">Cell membrane</location>
        <topology evidence="1">Multi-pass membrane protein</topology>
    </subcellularLocation>
</comment>
<sequence length="202" mass="21632">MSNSLMFAFVMFSVVMFFTPGPNNIMLLSSGLTYGFRRTLPHIAGITVGFAFMVGAVGVGLGAIFIAYPVLQTILKYAGVAYLIYLAAVIAMAEPPAADKEAKPGRGPMTFWGAAMFQWINAKGWVMVIGTITAYAAIAVFPWNIAIQVGLSLALGVVSCTVWALFGTALRPVLTSRLAIRAFNVFMAILLLASLYPVFMDA</sequence>
<keyword evidence="5 6" id="KW-0472">Membrane</keyword>
<feature type="transmembrane region" description="Helical" evidence="6">
    <location>
        <begin position="74"/>
        <end position="93"/>
    </location>
</feature>
<evidence type="ECO:0000256" key="4">
    <source>
        <dbReference type="ARBA" id="ARBA00022989"/>
    </source>
</evidence>
<organism evidence="7 8">
    <name type="scientific">Bradyrhizobium macuxiense</name>
    <dbReference type="NCBI Taxonomy" id="1755647"/>
    <lineage>
        <taxon>Bacteria</taxon>
        <taxon>Pseudomonadati</taxon>
        <taxon>Pseudomonadota</taxon>
        <taxon>Alphaproteobacteria</taxon>
        <taxon>Hyphomicrobiales</taxon>
        <taxon>Nitrobacteraceae</taxon>
        <taxon>Bradyrhizobium</taxon>
    </lineage>
</organism>
<evidence type="ECO:0000256" key="1">
    <source>
        <dbReference type="ARBA" id="ARBA00004651"/>
    </source>
</evidence>
<dbReference type="EMBL" id="LNCU01000010">
    <property type="protein sequence ID" value="KWV61036.1"/>
    <property type="molecule type" value="Genomic_DNA"/>
</dbReference>
<feature type="transmembrane region" description="Helical" evidence="6">
    <location>
        <begin position="6"/>
        <end position="28"/>
    </location>
</feature>
<evidence type="ECO:0000256" key="6">
    <source>
        <dbReference type="SAM" id="Phobius"/>
    </source>
</evidence>
<proteinExistence type="predicted"/>
<dbReference type="OrthoDB" id="9812084at2"/>
<name>A0A109K5I2_9BRAD</name>
<dbReference type="PANTHER" id="PTHR30086:SF20">
    <property type="entry name" value="ARGININE EXPORTER PROTEIN ARGO-RELATED"/>
    <property type="match status" value="1"/>
</dbReference>
<feature type="transmembrane region" description="Helical" evidence="6">
    <location>
        <begin position="114"/>
        <end position="139"/>
    </location>
</feature>
<evidence type="ECO:0000313" key="7">
    <source>
        <dbReference type="EMBL" id="KWV61036.1"/>
    </source>
</evidence>
<reference evidence="7 8" key="1">
    <citation type="submission" date="2015-11" db="EMBL/GenBank/DDBJ databases">
        <title>Draft Genome Sequence of the Strain BR 10303 (Bradyrhizobium sp.) isolated from nodules of Centrolobium paraense.</title>
        <authorList>
            <person name="Zelli J.E."/>
            <person name="Simoes-Araujo J.L."/>
            <person name="Barauna A.C."/>
            <person name="Silva K."/>
        </authorList>
    </citation>
    <scope>NUCLEOTIDE SEQUENCE [LARGE SCALE GENOMIC DNA]</scope>
    <source>
        <strain evidence="7 8">BR 10303</strain>
    </source>
</reference>
<evidence type="ECO:0000256" key="3">
    <source>
        <dbReference type="ARBA" id="ARBA00022692"/>
    </source>
</evidence>
<keyword evidence="2" id="KW-1003">Cell membrane</keyword>
<dbReference type="Proteomes" id="UP000057737">
    <property type="component" value="Unassembled WGS sequence"/>
</dbReference>